<accession>A0A3B0V4M1</accession>
<dbReference type="Gene3D" id="3.40.50.150">
    <property type="entry name" value="Vaccinia Virus protein VP39"/>
    <property type="match status" value="1"/>
</dbReference>
<sequence>MKIDLPEKEAKILRRIRRNYKVDFAPLKIRDINLQLLQVQDLEDILQGRDPFANIEDFPFWIKLWEAAIILAEVTTSLNPAQAGPRLLELGAGLGAPGLAAAARGFEVTLSDYETIIMDFQRVSAAASRVKPAFAALDWTKPASLEPFDTIIGAEILFREDLLDPLLKTFKKLLKPKGSIYLAHDLRRQTLYKFLAKAGDDYKIMTKKIDLNSEEGKTTVMLNCLRLK</sequence>
<dbReference type="InterPro" id="IPR019410">
    <property type="entry name" value="Methyltransf_16"/>
</dbReference>
<dbReference type="InterPro" id="IPR029063">
    <property type="entry name" value="SAM-dependent_MTases_sf"/>
</dbReference>
<evidence type="ECO:0008006" key="2">
    <source>
        <dbReference type="Google" id="ProtNLM"/>
    </source>
</evidence>
<dbReference type="Pfam" id="PF10294">
    <property type="entry name" value="Methyltransf_16"/>
    <property type="match status" value="1"/>
</dbReference>
<dbReference type="SUPFAM" id="SSF53335">
    <property type="entry name" value="S-adenosyl-L-methionine-dependent methyltransferases"/>
    <property type="match status" value="1"/>
</dbReference>
<gene>
    <name evidence="1" type="ORF">MNBD_DELTA03-779</name>
</gene>
<proteinExistence type="predicted"/>
<evidence type="ECO:0000313" key="1">
    <source>
        <dbReference type="EMBL" id="VAW37911.1"/>
    </source>
</evidence>
<dbReference type="AlphaFoldDB" id="A0A3B0V4M1"/>
<reference evidence="1" key="1">
    <citation type="submission" date="2018-06" db="EMBL/GenBank/DDBJ databases">
        <authorList>
            <person name="Zhirakovskaya E."/>
        </authorList>
    </citation>
    <scope>NUCLEOTIDE SEQUENCE</scope>
</reference>
<dbReference type="PANTHER" id="PTHR14614">
    <property type="entry name" value="HEPATOCELLULAR CARCINOMA-ASSOCIATED ANTIGEN"/>
    <property type="match status" value="1"/>
</dbReference>
<organism evidence="1">
    <name type="scientific">hydrothermal vent metagenome</name>
    <dbReference type="NCBI Taxonomy" id="652676"/>
    <lineage>
        <taxon>unclassified sequences</taxon>
        <taxon>metagenomes</taxon>
        <taxon>ecological metagenomes</taxon>
    </lineage>
</organism>
<name>A0A3B0V4M1_9ZZZZ</name>
<dbReference type="EMBL" id="UOEX01000227">
    <property type="protein sequence ID" value="VAW37911.1"/>
    <property type="molecule type" value="Genomic_DNA"/>
</dbReference>
<protein>
    <recommendedName>
        <fullName evidence="2">Methyltransferase</fullName>
    </recommendedName>
</protein>